<dbReference type="Pfam" id="PF08899">
    <property type="entry name" value="DUF1844"/>
    <property type="match status" value="1"/>
</dbReference>
<proteinExistence type="predicted"/>
<evidence type="ECO:0000256" key="1">
    <source>
        <dbReference type="SAM" id="MobiDB-lite"/>
    </source>
</evidence>
<protein>
    <submittedName>
        <fullName evidence="2">DUF1844 domain-containing protein</fullName>
    </submittedName>
</protein>
<evidence type="ECO:0000313" key="2">
    <source>
        <dbReference type="EMBL" id="RJP58412.1"/>
    </source>
</evidence>
<feature type="compositionally biased region" description="Polar residues" evidence="1">
    <location>
        <begin position="89"/>
        <end position="103"/>
    </location>
</feature>
<feature type="region of interest" description="Disordered" evidence="1">
    <location>
        <begin position="89"/>
        <end position="117"/>
    </location>
</feature>
<accession>A0A3A4R095</accession>
<dbReference type="AlphaFoldDB" id="A0A3A4R095"/>
<name>A0A3A4R095_9BACT</name>
<evidence type="ECO:0000313" key="3">
    <source>
        <dbReference type="Proteomes" id="UP000266426"/>
    </source>
</evidence>
<gene>
    <name evidence="2" type="ORF">C4541_08120</name>
</gene>
<dbReference type="Proteomes" id="UP000266426">
    <property type="component" value="Unassembled WGS sequence"/>
</dbReference>
<dbReference type="InterPro" id="IPR014995">
    <property type="entry name" value="DUF1844"/>
</dbReference>
<sequence>MEKQGRSGANNYESEFIGLISLLSNTALQQMGKIINPYTGTVSTHLEAARFTIDLLEMLKMKTAGNLSQKENDILTSYLSNLQMNYADTMKETGSSGKNSDTSASEESDIPDQVQNG</sequence>
<reference evidence="2 3" key="1">
    <citation type="journal article" date="2017" name="ISME J.">
        <title>Energy and carbon metabolisms in a deep terrestrial subsurface fluid microbial community.</title>
        <authorList>
            <person name="Momper L."/>
            <person name="Jungbluth S.P."/>
            <person name="Lee M.D."/>
            <person name="Amend J.P."/>
        </authorList>
    </citation>
    <scope>NUCLEOTIDE SEQUENCE [LARGE SCALE GENOMIC DNA]</scope>
    <source>
        <strain evidence="2">SURF_26</strain>
    </source>
</reference>
<organism evidence="2 3">
    <name type="scientific">Candidatus Auribacter fodinae</name>
    <dbReference type="NCBI Taxonomy" id="2093366"/>
    <lineage>
        <taxon>Bacteria</taxon>
        <taxon>Pseudomonadati</taxon>
        <taxon>Candidatus Auribacterota</taxon>
        <taxon>Candidatus Auribacteria</taxon>
        <taxon>Candidatus Auribacterales</taxon>
        <taxon>Candidatus Auribacteraceae</taxon>
        <taxon>Candidatus Auribacter</taxon>
    </lineage>
</organism>
<dbReference type="EMBL" id="QZJZ01000067">
    <property type="protein sequence ID" value="RJP58412.1"/>
    <property type="molecule type" value="Genomic_DNA"/>
</dbReference>
<comment type="caution">
    <text evidence="2">The sequence shown here is derived from an EMBL/GenBank/DDBJ whole genome shotgun (WGS) entry which is preliminary data.</text>
</comment>